<name>A0A6A4HII3_9AGAR</name>
<keyword evidence="2" id="KW-1185">Reference proteome</keyword>
<gene>
    <name evidence="1" type="ORF">BT96DRAFT_921538</name>
</gene>
<accession>A0A6A4HII3</accession>
<sequence length="100" mass="11267">MVSIATSLNTTSAVLVGSRGERASLYLKQIFPQTLQRILTTSLIPGSSTSSHKYTAREFVMQYNDKGYAPQLDPTMYYPNRNILLKSRGVNGNKQIRVRR</sequence>
<organism evidence="1 2">
    <name type="scientific">Gymnopus androsaceus JB14</name>
    <dbReference type="NCBI Taxonomy" id="1447944"/>
    <lineage>
        <taxon>Eukaryota</taxon>
        <taxon>Fungi</taxon>
        <taxon>Dikarya</taxon>
        <taxon>Basidiomycota</taxon>
        <taxon>Agaricomycotina</taxon>
        <taxon>Agaricomycetes</taxon>
        <taxon>Agaricomycetidae</taxon>
        <taxon>Agaricales</taxon>
        <taxon>Marasmiineae</taxon>
        <taxon>Omphalotaceae</taxon>
        <taxon>Gymnopus</taxon>
    </lineage>
</organism>
<dbReference type="EMBL" id="ML769498">
    <property type="protein sequence ID" value="KAE9397341.1"/>
    <property type="molecule type" value="Genomic_DNA"/>
</dbReference>
<protein>
    <submittedName>
        <fullName evidence="1">Uncharacterized protein</fullName>
    </submittedName>
</protein>
<reference evidence="1" key="1">
    <citation type="journal article" date="2019" name="Environ. Microbiol.">
        <title>Fungal ecological strategies reflected in gene transcription - a case study of two litter decomposers.</title>
        <authorList>
            <person name="Barbi F."/>
            <person name="Kohler A."/>
            <person name="Barry K."/>
            <person name="Baskaran P."/>
            <person name="Daum C."/>
            <person name="Fauchery L."/>
            <person name="Ihrmark K."/>
            <person name="Kuo A."/>
            <person name="LaButti K."/>
            <person name="Lipzen A."/>
            <person name="Morin E."/>
            <person name="Grigoriev I.V."/>
            <person name="Henrissat B."/>
            <person name="Lindahl B."/>
            <person name="Martin F."/>
        </authorList>
    </citation>
    <scope>NUCLEOTIDE SEQUENCE</scope>
    <source>
        <strain evidence="1">JB14</strain>
    </source>
</reference>
<evidence type="ECO:0000313" key="2">
    <source>
        <dbReference type="Proteomes" id="UP000799118"/>
    </source>
</evidence>
<evidence type="ECO:0000313" key="1">
    <source>
        <dbReference type="EMBL" id="KAE9397341.1"/>
    </source>
</evidence>
<proteinExistence type="predicted"/>
<dbReference type="Proteomes" id="UP000799118">
    <property type="component" value="Unassembled WGS sequence"/>
</dbReference>
<dbReference type="AlphaFoldDB" id="A0A6A4HII3"/>